<feature type="compositionally biased region" description="Pro residues" evidence="1">
    <location>
        <begin position="95"/>
        <end position="115"/>
    </location>
</feature>
<feature type="chain" id="PRO_5013931254" description="Transporter" evidence="2">
    <location>
        <begin position="17"/>
        <end position="418"/>
    </location>
</feature>
<dbReference type="EMBL" id="CP024201">
    <property type="protein sequence ID" value="ATQ44980.1"/>
    <property type="molecule type" value="Genomic_DNA"/>
</dbReference>
<proteinExistence type="predicted"/>
<dbReference type="SUPFAM" id="SSF56925">
    <property type="entry name" value="OMPA-like"/>
    <property type="match status" value="1"/>
</dbReference>
<dbReference type="InterPro" id="IPR011250">
    <property type="entry name" value="OMP/PagP_B-barrel"/>
</dbReference>
<dbReference type="KEGG" id="cmb:CSW64_11380"/>
<organism evidence="3 4">
    <name type="scientific">Caulobacter mirabilis</name>
    <dbReference type="NCBI Taxonomy" id="69666"/>
    <lineage>
        <taxon>Bacteria</taxon>
        <taxon>Pseudomonadati</taxon>
        <taxon>Pseudomonadota</taxon>
        <taxon>Alphaproteobacteria</taxon>
        <taxon>Caulobacterales</taxon>
        <taxon>Caulobacteraceae</taxon>
        <taxon>Caulobacter</taxon>
    </lineage>
</organism>
<evidence type="ECO:0000313" key="4">
    <source>
        <dbReference type="Proteomes" id="UP000228945"/>
    </source>
</evidence>
<feature type="signal peptide" evidence="2">
    <location>
        <begin position="1"/>
        <end position="16"/>
    </location>
</feature>
<gene>
    <name evidence="3" type="ORF">CSW64_11380</name>
</gene>
<dbReference type="AlphaFoldDB" id="A0A2D2B3Y4"/>
<feature type="region of interest" description="Disordered" evidence="1">
    <location>
        <begin position="84"/>
        <end position="118"/>
    </location>
</feature>
<dbReference type="RefSeq" id="WP_099624215.1">
    <property type="nucleotide sequence ID" value="NZ_CP024201.1"/>
</dbReference>
<evidence type="ECO:0000313" key="3">
    <source>
        <dbReference type="EMBL" id="ATQ44980.1"/>
    </source>
</evidence>
<accession>A0A2D2B3Y4</accession>
<sequence>MTLLVCTALTATPALAADPAVEARLQRLEALAEAQARQIADQQTQLRIQSDQLAAQNAELARLREPQLADMAGRGALLAPDQAMSTAPREYAQVTPPPSPATPPQPVGAPPPPSRPVEVAAIPERSGVLTPKGQLIFEPSLDYTHASTNRLVFRGIEIVTGIQIGVIEASDADRNAVGASISARYGLTDRLELQSTIPWVVRSDRVTTLAQRDETITRTIDLDGKGVGDVEFAARYQINRAKPGQPIWIAGLRVKSDSGTSPFEIDRDEFGIAKKLATGSGFWAVEPSVSFLFPTDPIVIFGGLSYLYHAPKDIDQVIGDVRIGEVDPGDSIGANLGFGFAVNPRFSFSLGYKHNYIFPTKSEVGDTKQKSESLQVGSFTFGWSYRLNDRLTLTNSFEFGATADAPDVRVVFRLPYRF</sequence>
<evidence type="ECO:0000256" key="2">
    <source>
        <dbReference type="SAM" id="SignalP"/>
    </source>
</evidence>
<reference evidence="3 4" key="1">
    <citation type="submission" date="2017-10" db="EMBL/GenBank/DDBJ databases">
        <title>Genome sequence of Caulobacter mirabilis FWC38.</title>
        <authorList>
            <person name="Fiebig A."/>
            <person name="Crosson S."/>
        </authorList>
    </citation>
    <scope>NUCLEOTIDE SEQUENCE [LARGE SCALE GENOMIC DNA]</scope>
    <source>
        <strain evidence="3 4">FWC 38</strain>
    </source>
</reference>
<keyword evidence="4" id="KW-1185">Reference proteome</keyword>
<dbReference type="Proteomes" id="UP000228945">
    <property type="component" value="Chromosome"/>
</dbReference>
<evidence type="ECO:0000256" key="1">
    <source>
        <dbReference type="SAM" id="MobiDB-lite"/>
    </source>
</evidence>
<dbReference type="OrthoDB" id="5297564at2"/>
<keyword evidence="2" id="KW-0732">Signal</keyword>
<evidence type="ECO:0008006" key="5">
    <source>
        <dbReference type="Google" id="ProtNLM"/>
    </source>
</evidence>
<name>A0A2D2B3Y4_9CAUL</name>
<protein>
    <recommendedName>
        <fullName evidence="5">Transporter</fullName>
    </recommendedName>
</protein>